<evidence type="ECO:0000256" key="1">
    <source>
        <dbReference type="ARBA" id="ARBA00023125"/>
    </source>
</evidence>
<dbReference type="InterPro" id="IPR050624">
    <property type="entry name" value="HTH-type_Tx_Regulator"/>
</dbReference>
<gene>
    <name evidence="4" type="ORF">PAECIP111894_05494</name>
</gene>
<dbReference type="EMBL" id="CAKMAB010000050">
    <property type="protein sequence ID" value="CAH1059288.1"/>
    <property type="molecule type" value="Genomic_DNA"/>
</dbReference>
<dbReference type="Gene3D" id="1.10.357.10">
    <property type="entry name" value="Tetracycline Repressor, domain 2"/>
    <property type="match status" value="1"/>
</dbReference>
<name>A0ABN8FMN1_9BACL</name>
<dbReference type="Pfam" id="PF14278">
    <property type="entry name" value="TetR_C_8"/>
    <property type="match status" value="1"/>
</dbReference>
<feature type="domain" description="HTH tetR-type" evidence="3">
    <location>
        <begin position="9"/>
        <end position="69"/>
    </location>
</feature>
<feature type="DNA-binding region" description="H-T-H motif" evidence="2">
    <location>
        <begin position="32"/>
        <end position="51"/>
    </location>
</feature>
<reference evidence="4" key="1">
    <citation type="submission" date="2021-12" db="EMBL/GenBank/DDBJ databases">
        <authorList>
            <person name="Criscuolo A."/>
        </authorList>
    </citation>
    <scope>NUCLEOTIDE SEQUENCE</scope>
    <source>
        <strain evidence="4">CIP111894</strain>
    </source>
</reference>
<dbReference type="PROSITE" id="PS50977">
    <property type="entry name" value="HTH_TETR_2"/>
    <property type="match status" value="1"/>
</dbReference>
<dbReference type="InterPro" id="IPR009057">
    <property type="entry name" value="Homeodomain-like_sf"/>
</dbReference>
<proteinExistence type="predicted"/>
<dbReference type="PANTHER" id="PTHR43479">
    <property type="entry name" value="ACREF/ENVCD OPERON REPRESSOR-RELATED"/>
    <property type="match status" value="1"/>
</dbReference>
<keyword evidence="5" id="KW-1185">Reference proteome</keyword>
<evidence type="ECO:0000256" key="2">
    <source>
        <dbReference type="PROSITE-ProRule" id="PRU00335"/>
    </source>
</evidence>
<dbReference type="RefSeq" id="WP_234541180.1">
    <property type="nucleotide sequence ID" value="NZ_CAKMAB010000050.1"/>
</dbReference>
<evidence type="ECO:0000313" key="5">
    <source>
        <dbReference type="Proteomes" id="UP000838749"/>
    </source>
</evidence>
<dbReference type="InterPro" id="IPR039532">
    <property type="entry name" value="TetR_C_Firmicutes"/>
</dbReference>
<dbReference type="Proteomes" id="UP000838749">
    <property type="component" value="Unassembled WGS sequence"/>
</dbReference>
<dbReference type="SUPFAM" id="SSF46689">
    <property type="entry name" value="Homeodomain-like"/>
    <property type="match status" value="1"/>
</dbReference>
<keyword evidence="1 2" id="KW-0238">DNA-binding</keyword>
<protein>
    <recommendedName>
        <fullName evidence="3">HTH tetR-type domain-containing protein</fullName>
    </recommendedName>
</protein>
<organism evidence="4 5">
    <name type="scientific">Paenibacillus pseudetheri</name>
    <dbReference type="NCBI Taxonomy" id="2897682"/>
    <lineage>
        <taxon>Bacteria</taxon>
        <taxon>Bacillati</taxon>
        <taxon>Bacillota</taxon>
        <taxon>Bacilli</taxon>
        <taxon>Bacillales</taxon>
        <taxon>Paenibacillaceae</taxon>
        <taxon>Paenibacillus</taxon>
    </lineage>
</organism>
<accession>A0ABN8FMN1</accession>
<comment type="caution">
    <text evidence="4">The sequence shown here is derived from an EMBL/GenBank/DDBJ whole genome shotgun (WGS) entry which is preliminary data.</text>
</comment>
<sequence length="199" mass="23163">MKKKPEVTAVTKEKLMASFWKFYCGKKIEKITVKEITDEAGYYRSTFYDYFTDIYDVLEQLETGLIHTLKENVQSSLVMKQQNDIIKILATMYEERGEYLSVLLGKNGDPNFHQKLKDSLRPMLFEEFGLPKSDMDIQLIIEFGMAGIISTITYWYDNGKRIPNEELAIMIRSMLLEGTMSLISKRSSFDLIERFGQTE</sequence>
<evidence type="ECO:0000313" key="4">
    <source>
        <dbReference type="EMBL" id="CAH1059288.1"/>
    </source>
</evidence>
<dbReference type="InterPro" id="IPR001647">
    <property type="entry name" value="HTH_TetR"/>
</dbReference>
<evidence type="ECO:0000259" key="3">
    <source>
        <dbReference type="PROSITE" id="PS50977"/>
    </source>
</evidence>
<dbReference type="PANTHER" id="PTHR43479:SF7">
    <property type="entry name" value="TETR-FAMILY TRANSCRIPTIONAL REGULATOR"/>
    <property type="match status" value="1"/>
</dbReference>